<organism evidence="3 4">
    <name type="scientific">Kingdonia uniflora</name>
    <dbReference type="NCBI Taxonomy" id="39325"/>
    <lineage>
        <taxon>Eukaryota</taxon>
        <taxon>Viridiplantae</taxon>
        <taxon>Streptophyta</taxon>
        <taxon>Embryophyta</taxon>
        <taxon>Tracheophyta</taxon>
        <taxon>Spermatophyta</taxon>
        <taxon>Magnoliopsida</taxon>
        <taxon>Ranunculales</taxon>
        <taxon>Circaeasteraceae</taxon>
        <taxon>Kingdonia</taxon>
    </lineage>
</organism>
<dbReference type="GO" id="GO:0007265">
    <property type="term" value="P:Ras protein signal transduction"/>
    <property type="evidence" value="ECO:0007669"/>
    <property type="project" value="TreeGrafter"/>
</dbReference>
<dbReference type="GO" id="GO:0008270">
    <property type="term" value="F:zinc ion binding"/>
    <property type="evidence" value="ECO:0007669"/>
    <property type="project" value="UniProtKB-KW"/>
</dbReference>
<dbReference type="SMART" id="SM00290">
    <property type="entry name" value="ZnF_UBP"/>
    <property type="match status" value="1"/>
</dbReference>
<dbReference type="PANTHER" id="PTHR24007">
    <property type="entry name" value="BRCA1-ASSOCIATED PROTEIN"/>
    <property type="match status" value="1"/>
</dbReference>
<protein>
    <recommendedName>
        <fullName evidence="2">UBP-type domain-containing protein</fullName>
    </recommendedName>
</protein>
<feature type="domain" description="UBP-type" evidence="2">
    <location>
        <begin position="24"/>
        <end position="117"/>
    </location>
</feature>
<comment type="caution">
    <text evidence="3">The sequence shown here is derived from an EMBL/GenBank/DDBJ whole genome shotgun (WGS) entry which is preliminary data.</text>
</comment>
<evidence type="ECO:0000313" key="3">
    <source>
        <dbReference type="EMBL" id="KAF6177104.1"/>
    </source>
</evidence>
<keyword evidence="1" id="KW-0862">Zinc</keyword>
<keyword evidence="1" id="KW-0863">Zinc-finger</keyword>
<evidence type="ECO:0000259" key="2">
    <source>
        <dbReference type="PROSITE" id="PS50271"/>
    </source>
</evidence>
<evidence type="ECO:0000313" key="4">
    <source>
        <dbReference type="Proteomes" id="UP000541444"/>
    </source>
</evidence>
<dbReference type="GO" id="GO:0016567">
    <property type="term" value="P:protein ubiquitination"/>
    <property type="evidence" value="ECO:0007669"/>
    <property type="project" value="TreeGrafter"/>
</dbReference>
<name>A0A7J7PE06_9MAGN</name>
<keyword evidence="4" id="KW-1185">Reference proteome</keyword>
<dbReference type="InterPro" id="IPR001607">
    <property type="entry name" value="Znf_UBP"/>
</dbReference>
<dbReference type="GO" id="GO:0061630">
    <property type="term" value="F:ubiquitin protein ligase activity"/>
    <property type="evidence" value="ECO:0007669"/>
    <property type="project" value="TreeGrafter"/>
</dbReference>
<sequence>MGIILTTIYNHSFHCSCISKWTDSSCLVCRYFQQQPEKSICSICETSKNLWMCVICRFVGCERYKERHAIMHWKETEHGYSIEMETHYVWDYARDNYVHKLIKSKTDGKLIELNSHCIHTDDNYGSCKCYGDAVINIFLSSITCFHYLIVTSPH</sequence>
<dbReference type="PROSITE" id="PS50271">
    <property type="entry name" value="ZF_UBP"/>
    <property type="match status" value="1"/>
</dbReference>
<gene>
    <name evidence="3" type="ORF">GIB67_015979</name>
</gene>
<dbReference type="EMBL" id="JACGCM010000004">
    <property type="protein sequence ID" value="KAF6177104.1"/>
    <property type="molecule type" value="Genomic_DNA"/>
</dbReference>
<keyword evidence="1" id="KW-0479">Metal-binding</keyword>
<dbReference type="Proteomes" id="UP000541444">
    <property type="component" value="Unassembled WGS sequence"/>
</dbReference>
<dbReference type="Gene3D" id="3.30.40.10">
    <property type="entry name" value="Zinc/RING finger domain, C3HC4 (zinc finger)"/>
    <property type="match status" value="1"/>
</dbReference>
<dbReference type="OrthoDB" id="273556at2759"/>
<dbReference type="PANTHER" id="PTHR24007:SF7">
    <property type="entry name" value="BRCA1-ASSOCIATED PROTEIN"/>
    <property type="match status" value="1"/>
</dbReference>
<dbReference type="SUPFAM" id="SSF57850">
    <property type="entry name" value="RING/U-box"/>
    <property type="match status" value="1"/>
</dbReference>
<evidence type="ECO:0000256" key="1">
    <source>
        <dbReference type="PROSITE-ProRule" id="PRU00502"/>
    </source>
</evidence>
<dbReference type="GO" id="GO:0005737">
    <property type="term" value="C:cytoplasm"/>
    <property type="evidence" value="ECO:0007669"/>
    <property type="project" value="TreeGrafter"/>
</dbReference>
<proteinExistence type="predicted"/>
<reference evidence="3 4" key="1">
    <citation type="journal article" date="2020" name="IScience">
        <title>Genome Sequencing of the Endangered Kingdonia uniflora (Circaeasteraceae, Ranunculales) Reveals Potential Mechanisms of Evolutionary Specialization.</title>
        <authorList>
            <person name="Sun Y."/>
            <person name="Deng T."/>
            <person name="Zhang A."/>
            <person name="Moore M.J."/>
            <person name="Landis J.B."/>
            <person name="Lin N."/>
            <person name="Zhang H."/>
            <person name="Zhang X."/>
            <person name="Huang J."/>
            <person name="Zhang X."/>
            <person name="Sun H."/>
            <person name="Wang H."/>
        </authorList>
    </citation>
    <scope>NUCLEOTIDE SEQUENCE [LARGE SCALE GENOMIC DNA]</scope>
    <source>
        <strain evidence="3">TB1705</strain>
        <tissue evidence="3">Leaf</tissue>
    </source>
</reference>
<dbReference type="InterPro" id="IPR013083">
    <property type="entry name" value="Znf_RING/FYVE/PHD"/>
</dbReference>
<dbReference type="AlphaFoldDB" id="A0A7J7PE06"/>
<accession>A0A7J7PE06</accession>
<dbReference type="Pfam" id="PF02148">
    <property type="entry name" value="zf-UBP"/>
    <property type="match status" value="1"/>
</dbReference>